<dbReference type="PANTHER" id="PTHR11200">
    <property type="entry name" value="INOSITOL 5-PHOSPHATASE"/>
    <property type="match status" value="1"/>
</dbReference>
<accession>A0ABR2X0X1</accession>
<gene>
    <name evidence="2" type="ORF">K7432_002870</name>
</gene>
<dbReference type="Proteomes" id="UP001479436">
    <property type="component" value="Unassembled WGS sequence"/>
</dbReference>
<dbReference type="InterPro" id="IPR046985">
    <property type="entry name" value="IP5"/>
</dbReference>
<dbReference type="PANTHER" id="PTHR11200:SF300">
    <property type="entry name" value="TYPE II INOSITOL 1,4,5-TRISPHOSPHATE 5-PHOSPHATASE"/>
    <property type="match status" value="1"/>
</dbReference>
<name>A0ABR2X0X1_9FUNG</name>
<dbReference type="InterPro" id="IPR000300">
    <property type="entry name" value="IPPc"/>
</dbReference>
<evidence type="ECO:0000313" key="3">
    <source>
        <dbReference type="Proteomes" id="UP001479436"/>
    </source>
</evidence>
<evidence type="ECO:0000259" key="1">
    <source>
        <dbReference type="SMART" id="SM00128"/>
    </source>
</evidence>
<protein>
    <recommendedName>
        <fullName evidence="1">Inositol polyphosphate-related phosphatase domain-containing protein</fullName>
    </recommendedName>
</protein>
<organism evidence="2 3">
    <name type="scientific">Basidiobolus ranarum</name>
    <dbReference type="NCBI Taxonomy" id="34480"/>
    <lineage>
        <taxon>Eukaryota</taxon>
        <taxon>Fungi</taxon>
        <taxon>Fungi incertae sedis</taxon>
        <taxon>Zoopagomycota</taxon>
        <taxon>Entomophthoromycotina</taxon>
        <taxon>Basidiobolomycetes</taxon>
        <taxon>Basidiobolales</taxon>
        <taxon>Basidiobolaceae</taxon>
        <taxon>Basidiobolus</taxon>
    </lineage>
</organism>
<dbReference type="SUPFAM" id="SSF56219">
    <property type="entry name" value="DNase I-like"/>
    <property type="match status" value="1"/>
</dbReference>
<dbReference type="InterPro" id="IPR036691">
    <property type="entry name" value="Endo/exonu/phosph_ase_sf"/>
</dbReference>
<dbReference type="Gene3D" id="3.60.10.10">
    <property type="entry name" value="Endonuclease/exonuclease/phosphatase"/>
    <property type="match status" value="1"/>
</dbReference>
<reference evidence="2 3" key="1">
    <citation type="submission" date="2023-04" db="EMBL/GenBank/DDBJ databases">
        <title>Genome of Basidiobolus ranarum AG-B5.</title>
        <authorList>
            <person name="Stajich J.E."/>
            <person name="Carter-House D."/>
            <person name="Gryganskyi A."/>
        </authorList>
    </citation>
    <scope>NUCLEOTIDE SEQUENCE [LARGE SCALE GENOMIC DNA]</scope>
    <source>
        <strain evidence="2 3">AG-B5</strain>
    </source>
</reference>
<sequence>MSTSKLHVLVGTFNVYQQTLNEEVRDWLLSPFKEHPRVLPDIVAIGFQEFSPYPEAFIQRDETRLRYAEQLIEKSLRELCGSQLEQKTSHLGYRKIFVEQVVGLALVIFVKDSLQDQVSDILSNYEGSGPLFIQNKGALGATFRITPKSTGELGGSFCFICAHFTAHEGYAARRNVDFKNLVERLVFPKNCNRVEPTEYCTLHEYEHIFLFGDLNYRANYNFKEVTRLSTSKSIISLIEENDIPSLRKYDELLFEKQEGRTVQGFTEGCHLDFPPTYKFAVGTQEYKWEARIPSWCDRILFFNLDEYNKLSNVSETNEKQEAVSPITTLYYSSYSPSVISDHKPVVGLYEIESRLTPADSVNLNWPSIDPNWRLKRNFGNVLTKVTGVLWYFLGTEKWIPVVLCLAIYKVYKYFEY</sequence>
<proteinExistence type="predicted"/>
<dbReference type="Pfam" id="PF22669">
    <property type="entry name" value="Exo_endo_phos2"/>
    <property type="match status" value="1"/>
</dbReference>
<comment type="caution">
    <text evidence="2">The sequence shown here is derived from an EMBL/GenBank/DDBJ whole genome shotgun (WGS) entry which is preliminary data.</text>
</comment>
<dbReference type="EMBL" id="JASJQH010000081">
    <property type="protein sequence ID" value="KAK9767388.1"/>
    <property type="molecule type" value="Genomic_DNA"/>
</dbReference>
<dbReference type="SMART" id="SM00128">
    <property type="entry name" value="IPPc"/>
    <property type="match status" value="1"/>
</dbReference>
<evidence type="ECO:0000313" key="2">
    <source>
        <dbReference type="EMBL" id="KAK9767388.1"/>
    </source>
</evidence>
<feature type="domain" description="Inositol polyphosphate-related phosphatase" evidence="1">
    <location>
        <begin position="4"/>
        <end position="359"/>
    </location>
</feature>
<keyword evidence="3" id="KW-1185">Reference proteome</keyword>